<organism evidence="14 15">
    <name type="scientific">Candidatus Magasanikbacteria bacterium CG_4_9_14_0_2_um_filter_42_11</name>
    <dbReference type="NCBI Taxonomy" id="1974643"/>
    <lineage>
        <taxon>Bacteria</taxon>
        <taxon>Candidatus Magasanikiibacteriota</taxon>
    </lineage>
</organism>
<dbReference type="EMBL" id="PFRH01000026">
    <property type="protein sequence ID" value="PJC52845.1"/>
    <property type="molecule type" value="Genomic_DNA"/>
</dbReference>
<keyword evidence="9 14" id="KW-0418">Kinase</keyword>
<dbReference type="SUPFAM" id="SSF52540">
    <property type="entry name" value="P-loop containing nucleoside triphosphate hydrolases"/>
    <property type="match status" value="1"/>
</dbReference>
<name>A0A2M8FAT4_9BACT</name>
<evidence type="ECO:0000256" key="12">
    <source>
        <dbReference type="ARBA" id="ARBA00048594"/>
    </source>
</evidence>
<keyword evidence="8" id="KW-0547">Nucleotide-binding</keyword>
<comment type="similarity">
    <text evidence="3">Belongs to the guanylate kinase family.</text>
</comment>
<dbReference type="InterPro" id="IPR020590">
    <property type="entry name" value="Guanylate_kinase_CS"/>
</dbReference>
<dbReference type="PROSITE" id="PS00856">
    <property type="entry name" value="GUANYLATE_KINASE_1"/>
    <property type="match status" value="1"/>
</dbReference>
<evidence type="ECO:0000256" key="3">
    <source>
        <dbReference type="ARBA" id="ARBA00005790"/>
    </source>
</evidence>
<dbReference type="Pfam" id="PF00625">
    <property type="entry name" value="Guanylate_kin"/>
    <property type="match status" value="1"/>
</dbReference>
<dbReference type="InterPro" id="IPR017665">
    <property type="entry name" value="Guanylate_kinase"/>
</dbReference>
<evidence type="ECO:0000256" key="5">
    <source>
        <dbReference type="ARBA" id="ARBA00016296"/>
    </source>
</evidence>
<evidence type="ECO:0000256" key="6">
    <source>
        <dbReference type="ARBA" id="ARBA00022490"/>
    </source>
</evidence>
<protein>
    <recommendedName>
        <fullName evidence="5">Guanylate kinase</fullName>
        <ecNumber evidence="4">2.7.4.8</ecNumber>
    </recommendedName>
    <alternativeName>
        <fullName evidence="11">GMP kinase</fullName>
    </alternativeName>
</protein>
<evidence type="ECO:0000256" key="4">
    <source>
        <dbReference type="ARBA" id="ARBA00012961"/>
    </source>
</evidence>
<dbReference type="InterPro" id="IPR027417">
    <property type="entry name" value="P-loop_NTPase"/>
</dbReference>
<dbReference type="Gene3D" id="3.40.50.300">
    <property type="entry name" value="P-loop containing nucleotide triphosphate hydrolases"/>
    <property type="match status" value="1"/>
</dbReference>
<evidence type="ECO:0000313" key="15">
    <source>
        <dbReference type="Proteomes" id="UP000231456"/>
    </source>
</evidence>
<dbReference type="GO" id="GO:0004385">
    <property type="term" value="F:GMP kinase activity"/>
    <property type="evidence" value="ECO:0007669"/>
    <property type="project" value="UniProtKB-EC"/>
</dbReference>
<sequence length="192" mass="21976">MKHKGHLILISSPSGGGKNSVIKELIARFDNAVQFVTTTTREKRDGEIDGTDYHFLSREYFKRKIEADDFVEYNDYAGNLYGTEKEKLSASLETYDLVFSQADVNGKHSLDKLGIPHLSIFLMPESMDVLRERIINRGGVSEKKMHERLEIAAEELETSKDYDVRVINKEGELDETVEKIVGIIEKYREKSK</sequence>
<evidence type="ECO:0000313" key="14">
    <source>
        <dbReference type="EMBL" id="PJC52845.1"/>
    </source>
</evidence>
<keyword evidence="10" id="KW-0067">ATP-binding</keyword>
<evidence type="ECO:0000256" key="2">
    <source>
        <dbReference type="ARBA" id="ARBA00004496"/>
    </source>
</evidence>
<evidence type="ECO:0000256" key="9">
    <source>
        <dbReference type="ARBA" id="ARBA00022777"/>
    </source>
</evidence>
<dbReference type="EC" id="2.7.4.8" evidence="4"/>
<evidence type="ECO:0000256" key="8">
    <source>
        <dbReference type="ARBA" id="ARBA00022741"/>
    </source>
</evidence>
<dbReference type="GO" id="GO:0005524">
    <property type="term" value="F:ATP binding"/>
    <property type="evidence" value="ECO:0007669"/>
    <property type="project" value="UniProtKB-KW"/>
</dbReference>
<dbReference type="PANTHER" id="PTHR23117:SF13">
    <property type="entry name" value="GUANYLATE KINASE"/>
    <property type="match status" value="1"/>
</dbReference>
<evidence type="ECO:0000256" key="7">
    <source>
        <dbReference type="ARBA" id="ARBA00022679"/>
    </source>
</evidence>
<evidence type="ECO:0000259" key="13">
    <source>
        <dbReference type="PROSITE" id="PS50052"/>
    </source>
</evidence>
<keyword evidence="7" id="KW-0808">Transferase</keyword>
<accession>A0A2M8FAT4</accession>
<keyword evidence="6" id="KW-0963">Cytoplasm</keyword>
<evidence type="ECO:0000256" key="1">
    <source>
        <dbReference type="ARBA" id="ARBA00003531"/>
    </source>
</evidence>
<evidence type="ECO:0000256" key="11">
    <source>
        <dbReference type="ARBA" id="ARBA00030128"/>
    </source>
</evidence>
<dbReference type="SMART" id="SM00072">
    <property type="entry name" value="GuKc"/>
    <property type="match status" value="1"/>
</dbReference>
<comment type="catalytic activity">
    <reaction evidence="12">
        <text>GMP + ATP = GDP + ADP</text>
        <dbReference type="Rhea" id="RHEA:20780"/>
        <dbReference type="ChEBI" id="CHEBI:30616"/>
        <dbReference type="ChEBI" id="CHEBI:58115"/>
        <dbReference type="ChEBI" id="CHEBI:58189"/>
        <dbReference type="ChEBI" id="CHEBI:456216"/>
        <dbReference type="EC" id="2.7.4.8"/>
    </reaction>
</comment>
<dbReference type="GO" id="GO:0005829">
    <property type="term" value="C:cytosol"/>
    <property type="evidence" value="ECO:0007669"/>
    <property type="project" value="TreeGrafter"/>
</dbReference>
<dbReference type="NCBIfam" id="TIGR03263">
    <property type="entry name" value="guanyl_kin"/>
    <property type="match status" value="1"/>
</dbReference>
<comment type="caution">
    <text evidence="14">The sequence shown here is derived from an EMBL/GenBank/DDBJ whole genome shotgun (WGS) entry which is preliminary data.</text>
</comment>
<dbReference type="PANTHER" id="PTHR23117">
    <property type="entry name" value="GUANYLATE KINASE-RELATED"/>
    <property type="match status" value="1"/>
</dbReference>
<evidence type="ECO:0000256" key="10">
    <source>
        <dbReference type="ARBA" id="ARBA00022840"/>
    </source>
</evidence>
<dbReference type="Proteomes" id="UP000231456">
    <property type="component" value="Unassembled WGS sequence"/>
</dbReference>
<gene>
    <name evidence="14" type="ORF">CO030_00755</name>
</gene>
<dbReference type="AlphaFoldDB" id="A0A2M8FAT4"/>
<reference evidence="15" key="1">
    <citation type="submission" date="2017-09" db="EMBL/GenBank/DDBJ databases">
        <title>Depth-based differentiation of microbial function through sediment-hosted aquifers and enrichment of novel symbionts in the deep terrestrial subsurface.</title>
        <authorList>
            <person name="Probst A.J."/>
            <person name="Ladd B."/>
            <person name="Jarett J.K."/>
            <person name="Geller-Mcgrath D.E."/>
            <person name="Sieber C.M.K."/>
            <person name="Emerson J.B."/>
            <person name="Anantharaman K."/>
            <person name="Thomas B.C."/>
            <person name="Malmstrom R."/>
            <person name="Stieglmeier M."/>
            <person name="Klingl A."/>
            <person name="Woyke T."/>
            <person name="Ryan C.M."/>
            <person name="Banfield J.F."/>
        </authorList>
    </citation>
    <scope>NUCLEOTIDE SEQUENCE [LARGE SCALE GENOMIC DNA]</scope>
</reference>
<dbReference type="InterPro" id="IPR008144">
    <property type="entry name" value="Guanylate_kin-like_dom"/>
</dbReference>
<comment type="function">
    <text evidence="1">Essential for recycling GMP and indirectly, cGMP.</text>
</comment>
<dbReference type="FunFam" id="3.30.63.10:FF:000005">
    <property type="entry name" value="Guanylate kinase"/>
    <property type="match status" value="1"/>
</dbReference>
<proteinExistence type="inferred from homology"/>
<dbReference type="PROSITE" id="PS50052">
    <property type="entry name" value="GUANYLATE_KINASE_2"/>
    <property type="match status" value="1"/>
</dbReference>
<dbReference type="InterPro" id="IPR008145">
    <property type="entry name" value="GK/Ca_channel_bsu"/>
</dbReference>
<dbReference type="CDD" id="cd00071">
    <property type="entry name" value="GMPK"/>
    <property type="match status" value="1"/>
</dbReference>
<feature type="domain" description="Guanylate kinase-like" evidence="13">
    <location>
        <begin position="5"/>
        <end position="185"/>
    </location>
</feature>
<comment type="subcellular location">
    <subcellularLocation>
        <location evidence="2">Cytoplasm</location>
    </subcellularLocation>
</comment>